<keyword evidence="1 2" id="KW-0175">Coiled coil</keyword>
<dbReference type="InterPro" id="IPR018791">
    <property type="entry name" value="UV_resistance/autophagy_Atg14"/>
</dbReference>
<feature type="non-terminal residue" evidence="3">
    <location>
        <position position="413"/>
    </location>
</feature>
<dbReference type="Pfam" id="PF10186">
    <property type="entry name" value="ATG14"/>
    <property type="match status" value="2"/>
</dbReference>
<accession>A0A9D4Z4Z1</accession>
<dbReference type="Proteomes" id="UP000886520">
    <property type="component" value="Chromosome 23"/>
</dbReference>
<keyword evidence="4" id="KW-1185">Reference proteome</keyword>
<feature type="coiled-coil region" evidence="2">
    <location>
        <begin position="46"/>
        <end position="73"/>
    </location>
</feature>
<proteinExistence type="predicted"/>
<organism evidence="3 4">
    <name type="scientific">Adiantum capillus-veneris</name>
    <name type="common">Maidenhair fern</name>
    <dbReference type="NCBI Taxonomy" id="13818"/>
    <lineage>
        <taxon>Eukaryota</taxon>
        <taxon>Viridiplantae</taxon>
        <taxon>Streptophyta</taxon>
        <taxon>Embryophyta</taxon>
        <taxon>Tracheophyta</taxon>
        <taxon>Polypodiopsida</taxon>
        <taxon>Polypodiidae</taxon>
        <taxon>Polypodiales</taxon>
        <taxon>Pteridineae</taxon>
        <taxon>Pteridaceae</taxon>
        <taxon>Vittarioideae</taxon>
        <taxon>Adiantum</taxon>
    </lineage>
</organism>
<dbReference type="GO" id="GO:0000323">
    <property type="term" value="C:lytic vacuole"/>
    <property type="evidence" value="ECO:0007669"/>
    <property type="project" value="TreeGrafter"/>
</dbReference>
<evidence type="ECO:0000313" key="3">
    <source>
        <dbReference type="EMBL" id="KAI5061345.1"/>
    </source>
</evidence>
<gene>
    <name evidence="3" type="ORF">GOP47_0023850</name>
</gene>
<dbReference type="GO" id="GO:0000149">
    <property type="term" value="F:SNARE binding"/>
    <property type="evidence" value="ECO:0007669"/>
    <property type="project" value="TreeGrafter"/>
</dbReference>
<sequence length="413" mass="46721">LLERYKLVKRFARRRDVSHIQVEARLKAKHEADQQHHWSLIHNDRISKLKEKLRDCENELKKGKEELSKKQQVLDAQSHNLAIASAQLAKKQVEQLGQHQSDVARTHSLQLANINTELQQRRRSFFRQLCKIFPLKVMSSSSSVTKEDLGSSLGYMLQLVHLAAHYLCAPLLHEGRFRGSFSSNWQRSSYWDASCSKSGEYPLVIMANGSSSSNEHTFSDKGTSIMGFSTIESIGEDRPGDSYDNSPRYGSSSVQNLELHTAVQKGIKLLKRSVVCVTSYGFNELLPASPSNMTKFQAFAELMNLLSSKDVKLRSSQHHISSLADSALSTVSMMDIRREGKDRREFKVVIGGSSNINSSFYCIGRDLDHTEGKVMESVLDEWDMVEHITLPPPPSHSEDVEHWTRAMFVDAKK</sequence>
<dbReference type="PANTHER" id="PTHR15157:SF5">
    <property type="entry name" value="UV RADIATION RESISTANCE-ASSOCIATED GENE PROTEIN"/>
    <property type="match status" value="1"/>
</dbReference>
<evidence type="ECO:0000256" key="2">
    <source>
        <dbReference type="SAM" id="Coils"/>
    </source>
</evidence>
<dbReference type="AlphaFoldDB" id="A0A9D4Z4Z1"/>
<dbReference type="OrthoDB" id="2019752at2759"/>
<comment type="caution">
    <text evidence="3">The sequence shown here is derived from an EMBL/GenBank/DDBJ whole genome shotgun (WGS) entry which is preliminary data.</text>
</comment>
<dbReference type="EMBL" id="JABFUD020000023">
    <property type="protein sequence ID" value="KAI5061345.1"/>
    <property type="molecule type" value="Genomic_DNA"/>
</dbReference>
<name>A0A9D4Z4Z1_ADICA</name>
<reference evidence="3" key="1">
    <citation type="submission" date="2021-01" db="EMBL/GenBank/DDBJ databases">
        <title>Adiantum capillus-veneris genome.</title>
        <authorList>
            <person name="Fang Y."/>
            <person name="Liao Q."/>
        </authorList>
    </citation>
    <scope>NUCLEOTIDE SEQUENCE</scope>
    <source>
        <strain evidence="3">H3</strain>
        <tissue evidence="3">Leaf</tissue>
    </source>
</reference>
<dbReference type="GO" id="GO:0032991">
    <property type="term" value="C:protein-containing complex"/>
    <property type="evidence" value="ECO:0007669"/>
    <property type="project" value="UniProtKB-ARBA"/>
</dbReference>
<evidence type="ECO:0000313" key="4">
    <source>
        <dbReference type="Proteomes" id="UP000886520"/>
    </source>
</evidence>
<dbReference type="GO" id="GO:0035493">
    <property type="term" value="P:SNARE complex assembly"/>
    <property type="evidence" value="ECO:0007669"/>
    <property type="project" value="TreeGrafter"/>
</dbReference>
<protein>
    <submittedName>
        <fullName evidence="3">Uncharacterized protein</fullName>
    </submittedName>
</protein>
<dbReference type="PANTHER" id="PTHR15157">
    <property type="entry name" value="UV RADIATION RESISTANCE-ASSOCIATED GENE PROTEIN"/>
    <property type="match status" value="1"/>
</dbReference>
<evidence type="ECO:0000256" key="1">
    <source>
        <dbReference type="ARBA" id="ARBA00023054"/>
    </source>
</evidence>
<dbReference type="GO" id="GO:0005768">
    <property type="term" value="C:endosome"/>
    <property type="evidence" value="ECO:0007669"/>
    <property type="project" value="TreeGrafter"/>
</dbReference>